<name>A0ABU2M5V5_9ACTN</name>
<dbReference type="RefSeq" id="WP_311510163.1">
    <property type="nucleotide sequence ID" value="NZ_JAVREP010000001.1"/>
</dbReference>
<organism evidence="2 3">
    <name type="scientific">Nocardiopsis lambiniae</name>
    <dbReference type="NCBI Taxonomy" id="3075539"/>
    <lineage>
        <taxon>Bacteria</taxon>
        <taxon>Bacillati</taxon>
        <taxon>Actinomycetota</taxon>
        <taxon>Actinomycetes</taxon>
        <taxon>Streptosporangiales</taxon>
        <taxon>Nocardiopsidaceae</taxon>
        <taxon>Nocardiopsis</taxon>
    </lineage>
</organism>
<feature type="region of interest" description="Disordered" evidence="1">
    <location>
        <begin position="1"/>
        <end position="22"/>
    </location>
</feature>
<keyword evidence="3" id="KW-1185">Reference proteome</keyword>
<comment type="caution">
    <text evidence="2">The sequence shown here is derived from an EMBL/GenBank/DDBJ whole genome shotgun (WGS) entry which is preliminary data.</text>
</comment>
<evidence type="ECO:0000256" key="1">
    <source>
        <dbReference type="SAM" id="MobiDB-lite"/>
    </source>
</evidence>
<feature type="compositionally biased region" description="Pro residues" evidence="1">
    <location>
        <begin position="62"/>
        <end position="73"/>
    </location>
</feature>
<protein>
    <submittedName>
        <fullName evidence="2">Uncharacterized protein</fullName>
    </submittedName>
</protein>
<sequence>MARYRYLNRSEPVAARRPASEALRWRRPRSAARARTYVTRPARDMAPLTLVVRQWISQNTPPETPTPISPSLPVPRRVGGTGSTRPRAPEPRTGPEFSAALASRPRIQALREGTRSRTRPGSPTAASRAAARLRARTAAFRNTDHLIADRDGLWKDAMAAARILKWDLGRAA</sequence>
<feature type="region of interest" description="Disordered" evidence="1">
    <location>
        <begin position="58"/>
        <end position="99"/>
    </location>
</feature>
<proteinExistence type="predicted"/>
<evidence type="ECO:0000313" key="3">
    <source>
        <dbReference type="Proteomes" id="UP001183390"/>
    </source>
</evidence>
<dbReference type="EMBL" id="JAVREP010000001">
    <property type="protein sequence ID" value="MDT0327381.1"/>
    <property type="molecule type" value="Genomic_DNA"/>
</dbReference>
<gene>
    <name evidence="2" type="ORF">RM479_03055</name>
</gene>
<reference evidence="3" key="1">
    <citation type="submission" date="2023-07" db="EMBL/GenBank/DDBJ databases">
        <title>30 novel species of actinomycetes from the DSMZ collection.</title>
        <authorList>
            <person name="Nouioui I."/>
        </authorList>
    </citation>
    <scope>NUCLEOTIDE SEQUENCE [LARGE SCALE GENOMIC DNA]</scope>
    <source>
        <strain evidence="3">DSM 44743</strain>
    </source>
</reference>
<evidence type="ECO:0000313" key="2">
    <source>
        <dbReference type="EMBL" id="MDT0327381.1"/>
    </source>
</evidence>
<dbReference type="Proteomes" id="UP001183390">
    <property type="component" value="Unassembled WGS sequence"/>
</dbReference>
<accession>A0ABU2M5V5</accession>